<evidence type="ECO:0000313" key="16">
    <source>
        <dbReference type="EMBL" id="PAE88200.1"/>
    </source>
</evidence>
<feature type="binding site" evidence="13">
    <location>
        <position position="153"/>
    </location>
    <ligand>
        <name>substrate</name>
    </ligand>
</feature>
<organism evidence="16 17">
    <name type="scientific">Shouchella clausii</name>
    <name type="common">Alkalihalobacillus clausii</name>
    <dbReference type="NCBI Taxonomy" id="79880"/>
    <lineage>
        <taxon>Bacteria</taxon>
        <taxon>Bacillati</taxon>
        <taxon>Bacillota</taxon>
        <taxon>Bacilli</taxon>
        <taxon>Bacillales</taxon>
        <taxon>Bacillaceae</taxon>
        <taxon>Shouchella</taxon>
    </lineage>
</organism>
<dbReference type="PANTHER" id="PTHR32179">
    <property type="entry name" value="NICOTINATE-NUCLEOTIDE PYROPHOSPHORYLASE [CARBOXYLATING]"/>
    <property type="match status" value="1"/>
</dbReference>
<evidence type="ECO:0000256" key="9">
    <source>
        <dbReference type="ARBA" id="ARBA00033102"/>
    </source>
</evidence>
<gene>
    <name evidence="16" type="ORF">CHH72_15260</name>
</gene>
<comment type="pathway">
    <text evidence="2">Cofactor biosynthesis; NAD(+) biosynthesis; nicotinate D-ribonucleotide from quinolinate: step 1/1.</text>
</comment>
<dbReference type="InterPro" id="IPR027277">
    <property type="entry name" value="NadC/ModD"/>
</dbReference>
<evidence type="ECO:0000256" key="8">
    <source>
        <dbReference type="ARBA" id="ARBA00022679"/>
    </source>
</evidence>
<dbReference type="InterPro" id="IPR036068">
    <property type="entry name" value="Nicotinate_pribotase-like_C"/>
</dbReference>
<comment type="caution">
    <text evidence="16">The sequence shown here is derived from an EMBL/GenBank/DDBJ whole genome shotgun (WGS) entry which is preliminary data.</text>
</comment>
<dbReference type="InterPro" id="IPR013785">
    <property type="entry name" value="Aldolase_TIM"/>
</dbReference>
<evidence type="ECO:0000256" key="10">
    <source>
        <dbReference type="ARBA" id="ARBA00047445"/>
    </source>
</evidence>
<dbReference type="Gene3D" id="3.20.20.70">
    <property type="entry name" value="Aldolase class I"/>
    <property type="match status" value="1"/>
</dbReference>
<evidence type="ECO:0000259" key="15">
    <source>
        <dbReference type="Pfam" id="PF02749"/>
    </source>
</evidence>
<evidence type="ECO:0000256" key="13">
    <source>
        <dbReference type="PIRSR" id="PIRSR006250-1"/>
    </source>
</evidence>
<feature type="domain" description="Quinolinate phosphoribosyl transferase N-terminal" evidence="15">
    <location>
        <begin position="22"/>
        <end position="106"/>
    </location>
</feature>
<dbReference type="InterPro" id="IPR004393">
    <property type="entry name" value="NadC"/>
</dbReference>
<comment type="subunit">
    <text evidence="4">Hexamer formed by 3 homodimers.</text>
</comment>
<evidence type="ECO:0000256" key="4">
    <source>
        <dbReference type="ARBA" id="ARBA00011218"/>
    </source>
</evidence>
<dbReference type="RefSeq" id="WP_095236163.1">
    <property type="nucleotide sequence ID" value="NZ_NPCC01000023.1"/>
</dbReference>
<comment type="similarity">
    <text evidence="3 12">Belongs to the NadC/ModD family.</text>
</comment>
<dbReference type="FunFam" id="3.20.20.70:FF:000030">
    <property type="entry name" value="Nicotinate-nucleotide pyrophosphorylase, carboxylating"/>
    <property type="match status" value="1"/>
</dbReference>
<dbReference type="PANTHER" id="PTHR32179:SF3">
    <property type="entry name" value="NICOTINATE-NUCLEOTIDE PYROPHOSPHORYLASE [CARBOXYLATING]"/>
    <property type="match status" value="1"/>
</dbReference>
<dbReference type="PIRSF" id="PIRSF006250">
    <property type="entry name" value="NadC_ModD"/>
    <property type="match status" value="1"/>
</dbReference>
<dbReference type="AlphaFoldDB" id="A0A268NYR9"/>
<dbReference type="Pfam" id="PF02749">
    <property type="entry name" value="QRPTase_N"/>
    <property type="match status" value="1"/>
</dbReference>
<keyword evidence="7 12" id="KW-0328">Glycosyltransferase</keyword>
<evidence type="ECO:0000256" key="3">
    <source>
        <dbReference type="ARBA" id="ARBA00009400"/>
    </source>
</evidence>
<evidence type="ECO:0000256" key="11">
    <source>
        <dbReference type="ARBA" id="ARBA00069173"/>
    </source>
</evidence>
<sequence length="282" mass="30337">MNPLKLDQQLRGFLAEDIGYGDRTAEALFTVERAEAVIVAKGEGIFAGTQVVNQLYALLDSDIEVELFVRDGEQVKRGQQLARFTGPVKSLLSGERVLLNLLQRMCGIATLTAKAVEELGDPSIRVCDTRKTAPGLRMFDKFAVRIGGGANHRFGLDDAVMLKENHIAACTSIAAAIEKARAYAGPMAKIEVETTTLDEVKEAVAAQADVIMFDNAAPEAIRTYLAYVPAGIKTEASGGITMANLRQFANTGVDFLSLGFLTHSVVALDLSMLIQKGEGQCK</sequence>
<feature type="binding site" evidence="13">
    <location>
        <begin position="258"/>
        <end position="260"/>
    </location>
    <ligand>
        <name>substrate</name>
    </ligand>
</feature>
<evidence type="ECO:0000256" key="2">
    <source>
        <dbReference type="ARBA" id="ARBA00004893"/>
    </source>
</evidence>
<dbReference type="EMBL" id="NPCC01000023">
    <property type="protein sequence ID" value="PAE88200.1"/>
    <property type="molecule type" value="Genomic_DNA"/>
</dbReference>
<dbReference type="GO" id="GO:0005737">
    <property type="term" value="C:cytoplasm"/>
    <property type="evidence" value="ECO:0007669"/>
    <property type="project" value="TreeGrafter"/>
</dbReference>
<dbReference type="UniPathway" id="UPA00253">
    <property type="reaction ID" value="UER00331"/>
</dbReference>
<feature type="binding site" evidence="13">
    <location>
        <position position="163"/>
    </location>
    <ligand>
        <name>substrate</name>
    </ligand>
</feature>
<reference evidence="16 17" key="1">
    <citation type="submission" date="2017-07" db="EMBL/GenBank/DDBJ databases">
        <title>Isolation and whole genome analysis of endospore-forming bacteria from heroin.</title>
        <authorList>
            <person name="Kalinowski J."/>
            <person name="Ahrens B."/>
            <person name="Al-Dilaimi A."/>
            <person name="Winkler A."/>
            <person name="Wibberg D."/>
            <person name="Schleenbecker U."/>
            <person name="Ruckert C."/>
            <person name="Wolfel R."/>
            <person name="Grass G."/>
        </authorList>
    </citation>
    <scope>NUCLEOTIDE SEQUENCE [LARGE SCALE GENOMIC DNA]</scope>
    <source>
        <strain evidence="16 17">7539</strain>
    </source>
</reference>
<evidence type="ECO:0000256" key="1">
    <source>
        <dbReference type="ARBA" id="ARBA00003237"/>
    </source>
</evidence>
<dbReference type="InterPro" id="IPR037128">
    <property type="entry name" value="Quinolinate_PRibosylTase_N_sf"/>
</dbReference>
<keyword evidence="8 12" id="KW-0808">Transferase</keyword>
<dbReference type="GO" id="GO:0034213">
    <property type="term" value="P:quinolinate catabolic process"/>
    <property type="evidence" value="ECO:0007669"/>
    <property type="project" value="TreeGrafter"/>
</dbReference>
<feature type="domain" description="Quinolinate phosphoribosyl transferase C-terminal" evidence="14">
    <location>
        <begin position="108"/>
        <end position="272"/>
    </location>
</feature>
<feature type="binding site" evidence="13">
    <location>
        <position position="96"/>
    </location>
    <ligand>
        <name>substrate</name>
    </ligand>
</feature>
<accession>A0A268NYR9</accession>
<evidence type="ECO:0000313" key="17">
    <source>
        <dbReference type="Proteomes" id="UP000216207"/>
    </source>
</evidence>
<dbReference type="GO" id="GO:0009435">
    <property type="term" value="P:NAD+ biosynthetic process"/>
    <property type="evidence" value="ECO:0007669"/>
    <property type="project" value="UniProtKB-UniPathway"/>
</dbReference>
<keyword evidence="6" id="KW-0662">Pyridine nucleotide biosynthesis</keyword>
<dbReference type="Gene3D" id="3.90.1170.20">
    <property type="entry name" value="Quinolinate phosphoribosyl transferase, N-terminal domain"/>
    <property type="match status" value="1"/>
</dbReference>
<proteinExistence type="inferred from homology"/>
<feature type="binding site" evidence="13">
    <location>
        <begin position="129"/>
        <end position="131"/>
    </location>
    <ligand>
        <name>substrate</name>
    </ligand>
</feature>
<dbReference type="EC" id="2.4.2.19" evidence="5"/>
<evidence type="ECO:0000256" key="6">
    <source>
        <dbReference type="ARBA" id="ARBA00022642"/>
    </source>
</evidence>
<evidence type="ECO:0000256" key="12">
    <source>
        <dbReference type="PIRNR" id="PIRNR006250"/>
    </source>
</evidence>
<dbReference type="NCBIfam" id="TIGR00078">
    <property type="entry name" value="nadC"/>
    <property type="match status" value="1"/>
</dbReference>
<dbReference type="FunFam" id="3.90.1170.20:FF:000001">
    <property type="entry name" value="Nicotinate-nucleotide diphosphorylase (Carboxylating)"/>
    <property type="match status" value="1"/>
</dbReference>
<comment type="catalytic activity">
    <reaction evidence="10">
        <text>nicotinate beta-D-ribonucleotide + CO2 + diphosphate = quinolinate + 5-phospho-alpha-D-ribose 1-diphosphate + 2 H(+)</text>
        <dbReference type="Rhea" id="RHEA:12733"/>
        <dbReference type="ChEBI" id="CHEBI:15378"/>
        <dbReference type="ChEBI" id="CHEBI:16526"/>
        <dbReference type="ChEBI" id="CHEBI:29959"/>
        <dbReference type="ChEBI" id="CHEBI:33019"/>
        <dbReference type="ChEBI" id="CHEBI:57502"/>
        <dbReference type="ChEBI" id="CHEBI:58017"/>
        <dbReference type="EC" id="2.4.2.19"/>
    </reaction>
</comment>
<protein>
    <recommendedName>
        <fullName evidence="11">Probable nicotinate-nucleotide pyrophosphorylase [carboxylating]</fullName>
        <ecNumber evidence="5">2.4.2.19</ecNumber>
    </recommendedName>
    <alternativeName>
        <fullName evidence="9">Quinolinate phosphoribosyltransferase [decarboxylating]</fullName>
    </alternativeName>
</protein>
<feature type="binding site" evidence="13">
    <location>
        <position position="193"/>
    </location>
    <ligand>
        <name>substrate</name>
    </ligand>
</feature>
<dbReference type="CDD" id="cd01572">
    <property type="entry name" value="QPRTase"/>
    <property type="match status" value="1"/>
</dbReference>
<feature type="binding site" evidence="13">
    <location>
        <begin position="237"/>
        <end position="239"/>
    </location>
    <ligand>
        <name>substrate</name>
    </ligand>
</feature>
<dbReference type="SUPFAM" id="SSF54675">
    <property type="entry name" value="Nicotinate/Quinolinate PRTase N-terminal domain-like"/>
    <property type="match status" value="1"/>
</dbReference>
<feature type="binding site" evidence="13">
    <location>
        <position position="214"/>
    </location>
    <ligand>
        <name>substrate</name>
    </ligand>
</feature>
<dbReference type="InterPro" id="IPR022412">
    <property type="entry name" value="Quinolinate_PRibosylTrfase_N"/>
</dbReference>
<evidence type="ECO:0000256" key="7">
    <source>
        <dbReference type="ARBA" id="ARBA00022676"/>
    </source>
</evidence>
<dbReference type="Proteomes" id="UP000216207">
    <property type="component" value="Unassembled WGS sequence"/>
</dbReference>
<dbReference type="SUPFAM" id="SSF51690">
    <property type="entry name" value="Nicotinate/Quinolinate PRTase C-terminal domain-like"/>
    <property type="match status" value="1"/>
</dbReference>
<dbReference type="GO" id="GO:0004514">
    <property type="term" value="F:nicotinate-nucleotide diphosphorylase (carboxylating) activity"/>
    <property type="evidence" value="ECO:0007669"/>
    <property type="project" value="UniProtKB-EC"/>
</dbReference>
<comment type="function">
    <text evidence="1">Involved in the catabolism of quinolinic acid (QA).</text>
</comment>
<dbReference type="Pfam" id="PF01729">
    <property type="entry name" value="QRPTase_C"/>
    <property type="match status" value="1"/>
</dbReference>
<name>A0A268NYR9_SHOCL</name>
<evidence type="ECO:0000256" key="5">
    <source>
        <dbReference type="ARBA" id="ARBA00011944"/>
    </source>
</evidence>
<dbReference type="InterPro" id="IPR002638">
    <property type="entry name" value="Quinolinate_PRibosylTrfase_C"/>
</dbReference>
<evidence type="ECO:0000259" key="14">
    <source>
        <dbReference type="Pfam" id="PF01729"/>
    </source>
</evidence>